<dbReference type="SUPFAM" id="SSF48726">
    <property type="entry name" value="Immunoglobulin"/>
    <property type="match status" value="1"/>
</dbReference>
<dbReference type="InterPro" id="IPR005546">
    <property type="entry name" value="Autotransporte_beta"/>
</dbReference>
<dbReference type="InterPro" id="IPR036709">
    <property type="entry name" value="Autotransporte_beta_dom_sf"/>
</dbReference>
<dbReference type="InterPro" id="IPR002909">
    <property type="entry name" value="IPT_dom"/>
</dbReference>
<organism evidence="4 5">
    <name type="scientific">Agrobacterium vitis</name>
    <name type="common">Rhizobium vitis</name>
    <dbReference type="NCBI Taxonomy" id="373"/>
    <lineage>
        <taxon>Bacteria</taxon>
        <taxon>Pseudomonadati</taxon>
        <taxon>Pseudomonadota</taxon>
        <taxon>Alphaproteobacteria</taxon>
        <taxon>Hyphomicrobiales</taxon>
        <taxon>Rhizobiaceae</taxon>
        <taxon>Rhizobium/Agrobacterium group</taxon>
        <taxon>Agrobacterium</taxon>
    </lineage>
</organism>
<evidence type="ECO:0000259" key="3">
    <source>
        <dbReference type="PROSITE" id="PS51208"/>
    </source>
</evidence>
<dbReference type="Proteomes" id="UP000440716">
    <property type="component" value="Unassembled WGS sequence"/>
</dbReference>
<evidence type="ECO:0000256" key="2">
    <source>
        <dbReference type="SAM" id="SignalP"/>
    </source>
</evidence>
<feature type="chain" id="PRO_5029499227" evidence="2">
    <location>
        <begin position="51"/>
        <end position="1551"/>
    </location>
</feature>
<dbReference type="InterPro" id="IPR014756">
    <property type="entry name" value="Ig_E-set"/>
</dbReference>
<dbReference type="SMART" id="SM00409">
    <property type="entry name" value="IG"/>
    <property type="match status" value="1"/>
</dbReference>
<dbReference type="PROSITE" id="PS51208">
    <property type="entry name" value="AUTOTRANSPORTER"/>
    <property type="match status" value="1"/>
</dbReference>
<feature type="signal peptide" evidence="2">
    <location>
        <begin position="1"/>
        <end position="50"/>
    </location>
</feature>
<feature type="region of interest" description="Disordered" evidence="1">
    <location>
        <begin position="1228"/>
        <end position="1266"/>
    </location>
</feature>
<dbReference type="CDD" id="cd00102">
    <property type="entry name" value="IPT"/>
    <property type="match status" value="1"/>
</dbReference>
<dbReference type="Gene3D" id="2.40.128.130">
    <property type="entry name" value="Autotransporter beta-domain"/>
    <property type="match status" value="1"/>
</dbReference>
<dbReference type="Pfam" id="PF05345">
    <property type="entry name" value="He_PIG"/>
    <property type="match status" value="5"/>
</dbReference>
<gene>
    <name evidence="4" type="ORF">GOZ88_20395</name>
</gene>
<name>A0A7K1RKF7_AGRVI</name>
<dbReference type="SMART" id="SM00869">
    <property type="entry name" value="Autotransporter"/>
    <property type="match status" value="1"/>
</dbReference>
<sequence>MIPTETSFLKSLRLYATHTDLSLAWKNQRRGWSALLLMALMLLCVSPAQAVPPAITQHPQDVTVAAGQFVTFSVSTTASDATYQWQVSTNGFDFSTISGATESTYTFKPVRVSETGTRYRVVVSKDGESVYSSPATLTITKATSIVLVDELPTGRVYGQTVEIKATVIGTSAKPNGEITFMDGNTRIGDPVSFETTNGASLSITTSELNAGQHVITAVYSGDDSHEPGTSSGVVIDIAKADQSIYFDTIPPSQASVGQTYVVTAHVMRVSQRLPVEVKVESDDTCTVSDGVVTFLNTGNCVLSAQNMGDANFNDSRKATQTIPVIAAPAQNHTVSWSSSGPGRVTNVTFRDDPQTTISSPVEASPERIIAFRNVSQDAGATYREPNGCGIHAVGSAWHTDPITTDCAISFRFEEISISPAALVKATVGAPFSQMITATGGYLDFAYTQAGGTLPAGVTLAGTGELSGIPTETGSFAFTVQAANALTHSKEITYTLLVEAAAPPPAVTAVAGPANGYYGAGDSLDFSVQWDANVEFSTSGGTPYIPLTIGAATRHASYVSGSGSDVSVFRYTVQPGDVALSGIRVGTAIMANGGTIQTDQGTNADLALNNIGSTSGVLVSAVTPEVVSTAVIGNPAPGAASVTFNVTFSEAVTGFTVNDLVLTSTGTATGRLGVLQTSDNITYTIQVDDISGSGTLRLDILANAVDNVGGNGNAAFTDGTPLAVGRSIALTPSDGSTLSNGLVGTAYNDGSISATGGGGTITFSATGLPPGLSIDAATGAIKGTPTADGTFTVTVTATGATSGTATANYTLDIAAAPLPVSLAPADGSTLTAGVVGAAYSDGSISASGGAGTISYSAKGLPVGLSLDPATGAITGTPTADGTFIVAVTATGTTSGTATASYTIVVAPTPLPVSLTPANGSTLAAGVVGAAYNDGSISATGGVGAITFRATGLPPGLIIDQVSGKITGTPMADGTFIFNVAVTAATSGAASASYTIVVAPAPPSLTRISPATGSTMGGAALTISGNHLTGTTGVMLGSVAATGIAVVSNTQITAIAPANTAGSTDVSVTTPGGTATLAAAFTYIAPALTLSPASGSITGGTAGVEYTEAVSVSGGTAPYSFSATGLPEGMGIEPRTGTIHGLPTTPGDYTLVVTVRDQNGLTGTATYSLTLGGIYRPDPSQDAEVIGLINAQAQAAQRFATTQISNFNDRLERLHSDQSRHAQSLNIRMGVTQDAGRTEPMRAEEERPGNEPAGRTIGRPQTEPGAEAGNAAQPIDALFGDTAFWTGGFVNFGTSERGNIDLGHTLVGISGGVDHRFAPDVVAGFGFGYGRDRTDIGSSGTTSTGQAFSAALYGSYHPTPFYLDGLLGVSRLDFDSTRYVTTTGDFATGSRDGTQFFGSLSAGYEHRGDGLLFSSYGRIEAAHTRLDGFTETGAGPYSLSFGDQTFDMLAGVIGMRAGHAIPMDWGVLNARGRLEYTHDFSGSSQASIGYSDLSTMPYALDLDRYMRDYLTVGLGIDARLDNDITLSFDYRTAFGFDGNAQNHTFGIRIGGNF</sequence>
<feature type="domain" description="Autotransporter" evidence="3">
    <location>
        <begin position="1275"/>
        <end position="1551"/>
    </location>
</feature>
<dbReference type="SUPFAM" id="SSF49313">
    <property type="entry name" value="Cadherin-like"/>
    <property type="match status" value="5"/>
</dbReference>
<feature type="compositionally biased region" description="Basic and acidic residues" evidence="1">
    <location>
        <begin position="1234"/>
        <end position="1247"/>
    </location>
</feature>
<protein>
    <submittedName>
        <fullName evidence="4">Autotransporter domain-containing protein</fullName>
    </submittedName>
</protein>
<evidence type="ECO:0000313" key="5">
    <source>
        <dbReference type="Proteomes" id="UP000440716"/>
    </source>
</evidence>
<proteinExistence type="predicted"/>
<evidence type="ECO:0000313" key="4">
    <source>
        <dbReference type="EMBL" id="MVA58467.1"/>
    </source>
</evidence>
<dbReference type="Gene3D" id="2.60.40.10">
    <property type="entry name" value="Immunoglobulins"/>
    <property type="match status" value="8"/>
</dbReference>
<dbReference type="Pfam" id="PF03797">
    <property type="entry name" value="Autotransporter"/>
    <property type="match status" value="1"/>
</dbReference>
<dbReference type="GO" id="GO:0005509">
    <property type="term" value="F:calcium ion binding"/>
    <property type="evidence" value="ECO:0007669"/>
    <property type="project" value="InterPro"/>
</dbReference>
<dbReference type="GO" id="GO:0016020">
    <property type="term" value="C:membrane"/>
    <property type="evidence" value="ECO:0007669"/>
    <property type="project" value="InterPro"/>
</dbReference>
<dbReference type="SUPFAM" id="SSF81296">
    <property type="entry name" value="E set domains"/>
    <property type="match status" value="1"/>
</dbReference>
<dbReference type="InterPro" id="IPR036179">
    <property type="entry name" value="Ig-like_dom_sf"/>
</dbReference>
<comment type="caution">
    <text evidence="4">The sequence shown here is derived from an EMBL/GenBank/DDBJ whole genome shotgun (WGS) entry which is preliminary data.</text>
</comment>
<dbReference type="InterPro" id="IPR032109">
    <property type="entry name" value="Big_3_5"/>
</dbReference>
<evidence type="ECO:0000256" key="1">
    <source>
        <dbReference type="SAM" id="MobiDB-lite"/>
    </source>
</evidence>
<dbReference type="Pfam" id="PF01833">
    <property type="entry name" value="TIG"/>
    <property type="match status" value="1"/>
</dbReference>
<accession>A0A7K1RKF7</accession>
<dbReference type="EMBL" id="WPHU01000009">
    <property type="protein sequence ID" value="MVA58467.1"/>
    <property type="molecule type" value="Genomic_DNA"/>
</dbReference>
<dbReference type="InterPro" id="IPR013783">
    <property type="entry name" value="Ig-like_fold"/>
</dbReference>
<dbReference type="InterPro" id="IPR015919">
    <property type="entry name" value="Cadherin-like_sf"/>
</dbReference>
<dbReference type="InterPro" id="IPR003599">
    <property type="entry name" value="Ig_sub"/>
</dbReference>
<dbReference type="SUPFAM" id="SSF103515">
    <property type="entry name" value="Autotransporter"/>
    <property type="match status" value="1"/>
</dbReference>
<dbReference type="SMART" id="SM00429">
    <property type="entry name" value="IPT"/>
    <property type="match status" value="1"/>
</dbReference>
<dbReference type="Pfam" id="PF16640">
    <property type="entry name" value="Big_3_5"/>
    <property type="match status" value="1"/>
</dbReference>
<reference evidence="4 5" key="1">
    <citation type="submission" date="2019-12" db="EMBL/GenBank/DDBJ databases">
        <title>Whole-genome sequencing of Allorhizobium vitis.</title>
        <authorList>
            <person name="Gan H.M."/>
            <person name="Szegedi E."/>
            <person name="Burr T."/>
            <person name="Savka M.A."/>
        </authorList>
    </citation>
    <scope>NUCLEOTIDE SEQUENCE [LARGE SCALE GENOMIC DNA]</scope>
    <source>
        <strain evidence="4 5">CG415</strain>
    </source>
</reference>
<keyword evidence="2" id="KW-0732">Signal</keyword>